<dbReference type="Proteomes" id="UP000672032">
    <property type="component" value="Chromosome 8"/>
</dbReference>
<organism evidence="3 4">
    <name type="scientific">Monilinia vaccinii-corymbosi</name>
    <dbReference type="NCBI Taxonomy" id="61207"/>
    <lineage>
        <taxon>Eukaryota</taxon>
        <taxon>Fungi</taxon>
        <taxon>Dikarya</taxon>
        <taxon>Ascomycota</taxon>
        <taxon>Pezizomycotina</taxon>
        <taxon>Leotiomycetes</taxon>
        <taxon>Helotiales</taxon>
        <taxon>Sclerotiniaceae</taxon>
        <taxon>Monilinia</taxon>
    </lineage>
</organism>
<dbReference type="PROSITE" id="PS00455">
    <property type="entry name" value="AMP_BINDING"/>
    <property type="match status" value="1"/>
</dbReference>
<gene>
    <name evidence="3" type="ORF">DSL72_009148</name>
</gene>
<evidence type="ECO:0000313" key="4">
    <source>
        <dbReference type="Proteomes" id="UP000672032"/>
    </source>
</evidence>
<dbReference type="InterPro" id="IPR025110">
    <property type="entry name" value="AMP-bd_C"/>
</dbReference>
<evidence type="ECO:0000313" key="3">
    <source>
        <dbReference type="EMBL" id="QSZ37056.1"/>
    </source>
</evidence>
<protein>
    <recommendedName>
        <fullName evidence="5">AMP-dependent synthetase/ligase domain-containing protein</fullName>
    </recommendedName>
</protein>
<evidence type="ECO:0000259" key="1">
    <source>
        <dbReference type="Pfam" id="PF00501"/>
    </source>
</evidence>
<evidence type="ECO:0000259" key="2">
    <source>
        <dbReference type="Pfam" id="PF13193"/>
    </source>
</evidence>
<name>A0A8A3PQI2_9HELO</name>
<feature type="domain" description="AMP-dependent synthetase/ligase" evidence="1">
    <location>
        <begin position="48"/>
        <end position="420"/>
    </location>
</feature>
<accession>A0A8A3PQI2</accession>
<dbReference type="EMBL" id="CP063412">
    <property type="protein sequence ID" value="QSZ37056.1"/>
    <property type="molecule type" value="Genomic_DNA"/>
</dbReference>
<evidence type="ECO:0008006" key="5">
    <source>
        <dbReference type="Google" id="ProtNLM"/>
    </source>
</evidence>
<dbReference type="PANTHER" id="PTHR24096">
    <property type="entry name" value="LONG-CHAIN-FATTY-ACID--COA LIGASE"/>
    <property type="match status" value="1"/>
</dbReference>
<dbReference type="Gene3D" id="3.40.50.980">
    <property type="match status" value="2"/>
</dbReference>
<dbReference type="Pfam" id="PF00501">
    <property type="entry name" value="AMP-binding"/>
    <property type="match status" value="1"/>
</dbReference>
<keyword evidence="4" id="KW-1185">Reference proteome</keyword>
<dbReference type="Gene3D" id="3.30.300.30">
    <property type="match status" value="1"/>
</dbReference>
<dbReference type="InterPro" id="IPR020845">
    <property type="entry name" value="AMP-binding_CS"/>
</dbReference>
<feature type="domain" description="AMP-binding enzyme C-terminal" evidence="2">
    <location>
        <begin position="480"/>
        <end position="562"/>
    </location>
</feature>
<dbReference type="Gene3D" id="2.30.38.10">
    <property type="entry name" value="Luciferase, Domain 3"/>
    <property type="match status" value="1"/>
</dbReference>
<dbReference type="CDD" id="cd05911">
    <property type="entry name" value="Firefly_Luc_like"/>
    <property type="match status" value="1"/>
</dbReference>
<proteinExistence type="predicted"/>
<dbReference type="AlphaFoldDB" id="A0A8A3PQI2"/>
<dbReference type="Pfam" id="PF13193">
    <property type="entry name" value="AMP-binding_C"/>
    <property type="match status" value="1"/>
</dbReference>
<sequence>MVFTPPAWVPAAPSNVPDDITISQFMLNEKYGRKSFKSSRNPFTCGLSGKTYTAVEQARRVELLARALSRELGWQPNTGTEWDKIMGIFSLNTIDFITLTYAVHELGGIASPANAQYSAPELEFQLKSSGSKALFTCIPLLETALQAAKGAGIKTDRIFLLDVPKELTGGKKVPFKTADDLIAAGEKLPKLEPLRMQKGQAATQTAYLCYSSGTSGLPKGVMISHHNVISNILQLKLFEQHMRDGWESDTEVGLGLLPLSHIYGLIIIAQASTYRGDEIVILPKFELTSFLSSIQSHKIQSLYIVPPIIIQIVNNQSLCSKYDISSVRSIFTGAAPLGAETAEDLQKIYPTWAIRQGYGLTETATAVCLTSAKDIWLGSCGPLIPGVRVKLVNPDGVEVTGLNQPGELVVQSKSVVLGYLNNEKANQETFIADTDGNGRWMRTGDEAEIRLSPSGNEHVFIVDRIKELIKVKGLQVAPAELEDHLMSHPFVADCAVIPVPDDAAGEVPKAYVVKSKSVGVEDDDAKVKGEISKWVESHKARHKWLKGGVEFIDVIPKSPSGKILRRLLRDKEKEARRAKGAKL</sequence>
<dbReference type="PANTHER" id="PTHR24096:SF422">
    <property type="entry name" value="BCDNA.GH02901"/>
    <property type="match status" value="1"/>
</dbReference>
<dbReference type="GO" id="GO:0016405">
    <property type="term" value="F:CoA-ligase activity"/>
    <property type="evidence" value="ECO:0007669"/>
    <property type="project" value="TreeGrafter"/>
</dbReference>
<dbReference type="InterPro" id="IPR000873">
    <property type="entry name" value="AMP-dep_synth/lig_dom"/>
</dbReference>
<reference evidence="3" key="1">
    <citation type="submission" date="2020-10" db="EMBL/GenBank/DDBJ databases">
        <title>Genome Sequence of Monilinia vaccinii-corymbosi Sheds Light on Mummy Berry Disease Infection of Blueberry and Mating Type.</title>
        <authorList>
            <person name="Yow A.G."/>
            <person name="Zhang Y."/>
            <person name="Bansal K."/>
            <person name="Eacker S.M."/>
            <person name="Sullivan S."/>
            <person name="Liachko I."/>
            <person name="Cubeta M.A."/>
            <person name="Rollins J.A."/>
            <person name="Ashrafi H."/>
        </authorList>
    </citation>
    <scope>NUCLEOTIDE SEQUENCE</scope>
    <source>
        <strain evidence="3">RL-1</strain>
    </source>
</reference>
<dbReference type="InterPro" id="IPR045851">
    <property type="entry name" value="AMP-bd_C_sf"/>
</dbReference>
<dbReference type="OrthoDB" id="6509636at2759"/>
<dbReference type="SUPFAM" id="SSF56801">
    <property type="entry name" value="Acetyl-CoA synthetase-like"/>
    <property type="match status" value="1"/>
</dbReference>